<dbReference type="Proteomes" id="UP000032247">
    <property type="component" value="Unassembled WGS sequence"/>
</dbReference>
<dbReference type="AlphaFoldDB" id="A0A0D1IVR1"/>
<feature type="domain" description="Major facilitator superfamily (MFS) profile" evidence="8">
    <location>
        <begin position="4"/>
        <end position="384"/>
    </location>
</feature>
<feature type="transmembrane region" description="Helical" evidence="7">
    <location>
        <begin position="202"/>
        <end position="219"/>
    </location>
</feature>
<accession>A0A0D1IVR1</accession>
<feature type="transmembrane region" description="Helical" evidence="7">
    <location>
        <begin position="239"/>
        <end position="262"/>
    </location>
</feature>
<dbReference type="GO" id="GO:0022857">
    <property type="term" value="F:transmembrane transporter activity"/>
    <property type="evidence" value="ECO:0007669"/>
    <property type="project" value="InterPro"/>
</dbReference>
<evidence type="ECO:0000259" key="8">
    <source>
        <dbReference type="PROSITE" id="PS50850"/>
    </source>
</evidence>
<dbReference type="InterPro" id="IPR011701">
    <property type="entry name" value="MFS"/>
</dbReference>
<keyword evidence="2" id="KW-0813">Transport</keyword>
<evidence type="ECO:0000313" key="9">
    <source>
        <dbReference type="EMBL" id="KIU13463.1"/>
    </source>
</evidence>
<reference evidence="9 11" key="1">
    <citation type="submission" date="2014-12" db="EMBL/GenBank/DDBJ databases">
        <title>Comparative genome analysis of Bacillus coagulans HM-08, Clostridium butyricum HM-68, Bacillus subtilis HM-66 and Bacillus licheniformis BL-09.</title>
        <authorList>
            <person name="Zhang H."/>
        </authorList>
    </citation>
    <scope>NUCLEOTIDE SEQUENCE [LARGE SCALE GENOMIC DNA]</scope>
    <source>
        <strain evidence="9 11">HM-66</strain>
    </source>
</reference>
<dbReference type="Gene3D" id="1.20.1250.20">
    <property type="entry name" value="MFS general substrate transporter like domains"/>
    <property type="match status" value="2"/>
</dbReference>
<evidence type="ECO:0000256" key="3">
    <source>
        <dbReference type="ARBA" id="ARBA00022475"/>
    </source>
</evidence>
<dbReference type="CDD" id="cd17329">
    <property type="entry name" value="MFS_MdtH_MDR_like"/>
    <property type="match status" value="1"/>
</dbReference>
<keyword evidence="4 7" id="KW-0812">Transmembrane</keyword>
<feature type="transmembrane region" description="Helical" evidence="7">
    <location>
        <begin position="95"/>
        <end position="117"/>
    </location>
</feature>
<sequence length="397" mass="42446">MPRALKILVIGMFINVTGASFLWPLNTIYIHHHLGKSLTIAGLVLMLNSGASVAGNLCGGFLFDKIGGFKSIMLGIAITLASLMGLVFFHDWPAYIVLLTIVGFGSGVVFPASYAMAGSVWPEGGRKAFNAIYVAQNAGVAVGSALGGVVASFSFSYVFLANAALYLVFFFIVYFGFRNIQTGDASQTSVLDYDAVNSKAKFAALIILSGGYVLGWLAYSQWSTTIASYTQSIGISLSLYSVLWTVNGILIVLGQPLVSFVVKKWAESLKAQMVIGFIIFIVSFSMLLTAKQFPMFLAAMVILTIGEMLVWPAVPTIANQLAPKGKEGFYQGFVNSAATGGRMIGPLFGGVLVDHYGIRALVLSLLVLLLISIATTLLYDKRLKSAKETNKQASISS</sequence>
<dbReference type="InterPro" id="IPR050171">
    <property type="entry name" value="MFS_Transporters"/>
</dbReference>
<feature type="transmembrane region" description="Helical" evidence="7">
    <location>
        <begin position="37"/>
        <end position="59"/>
    </location>
</feature>
<feature type="transmembrane region" description="Helical" evidence="7">
    <location>
        <begin position="129"/>
        <end position="151"/>
    </location>
</feature>
<dbReference type="SUPFAM" id="SSF103473">
    <property type="entry name" value="MFS general substrate transporter"/>
    <property type="match status" value="1"/>
</dbReference>
<dbReference type="PANTHER" id="PTHR23517">
    <property type="entry name" value="RESISTANCE PROTEIN MDTM, PUTATIVE-RELATED-RELATED"/>
    <property type="match status" value="1"/>
</dbReference>
<organism evidence="9 11">
    <name type="scientific">Bacillus subtilis</name>
    <dbReference type="NCBI Taxonomy" id="1423"/>
    <lineage>
        <taxon>Bacteria</taxon>
        <taxon>Bacillati</taxon>
        <taxon>Bacillota</taxon>
        <taxon>Bacilli</taxon>
        <taxon>Bacillales</taxon>
        <taxon>Bacillaceae</taxon>
        <taxon>Bacillus</taxon>
    </lineage>
</organism>
<dbReference type="InterPro" id="IPR036259">
    <property type="entry name" value="MFS_trans_sf"/>
</dbReference>
<dbReference type="PROSITE" id="PS50850">
    <property type="entry name" value="MFS"/>
    <property type="match status" value="1"/>
</dbReference>
<dbReference type="PANTHER" id="PTHR23517:SF10">
    <property type="entry name" value="MAJOR FACILITATOR SUPERFAMILY (MFS) PROFILE DOMAIN-CONTAINING PROTEIN"/>
    <property type="match status" value="1"/>
</dbReference>
<keyword evidence="6 7" id="KW-0472">Membrane</keyword>
<comment type="subcellular location">
    <subcellularLocation>
        <location evidence="1">Cell membrane</location>
        <topology evidence="1">Multi-pass membrane protein</topology>
    </subcellularLocation>
</comment>
<protein>
    <submittedName>
        <fullName evidence="9">Efflux transporter</fullName>
    </submittedName>
    <submittedName>
        <fullName evidence="10">MFS transporter</fullName>
    </submittedName>
</protein>
<feature type="transmembrane region" description="Helical" evidence="7">
    <location>
        <begin position="296"/>
        <end position="317"/>
    </location>
</feature>
<feature type="transmembrane region" description="Helical" evidence="7">
    <location>
        <begin position="329"/>
        <end position="352"/>
    </location>
</feature>
<name>A0A0D1IVR1_BACIU</name>
<dbReference type="STRING" id="483913.AN935_15195"/>
<dbReference type="EMBL" id="JXBC01000001">
    <property type="protein sequence ID" value="KIU13463.1"/>
    <property type="molecule type" value="Genomic_DNA"/>
</dbReference>
<dbReference type="InterPro" id="IPR020846">
    <property type="entry name" value="MFS_dom"/>
</dbReference>
<dbReference type="GO" id="GO:0005886">
    <property type="term" value="C:plasma membrane"/>
    <property type="evidence" value="ECO:0007669"/>
    <property type="project" value="UniProtKB-SubCell"/>
</dbReference>
<feature type="transmembrane region" description="Helical" evidence="7">
    <location>
        <begin position="157"/>
        <end position="177"/>
    </location>
</feature>
<evidence type="ECO:0000313" key="10">
    <source>
        <dbReference type="EMBL" id="WEY86196.1"/>
    </source>
</evidence>
<evidence type="ECO:0000256" key="6">
    <source>
        <dbReference type="ARBA" id="ARBA00023136"/>
    </source>
</evidence>
<gene>
    <name evidence="10" type="primary">yttB</name>
    <name evidence="10" type="ORF">P5633_08945</name>
    <name evidence="9" type="ORF">SC09_Contig17orf00725</name>
</gene>
<evidence type="ECO:0000256" key="5">
    <source>
        <dbReference type="ARBA" id="ARBA00022989"/>
    </source>
</evidence>
<feature type="transmembrane region" description="Helical" evidence="7">
    <location>
        <begin position="7"/>
        <end position="25"/>
    </location>
</feature>
<dbReference type="Proteomes" id="UP001214898">
    <property type="component" value="Chromosome"/>
</dbReference>
<feature type="transmembrane region" description="Helical" evidence="7">
    <location>
        <begin position="358"/>
        <end position="379"/>
    </location>
</feature>
<proteinExistence type="predicted"/>
<reference evidence="10" key="2">
    <citation type="submission" date="2023-03" db="EMBL/GenBank/DDBJ databases">
        <title>Complete genome sequences of 52 Bacillus and Priestia strains isolated from West-African fermentations and 26 reference strains from the DSMZ collection.</title>
        <authorList>
            <person name="Wiedenbein E.S."/>
            <person name="Canoy T.S."/>
            <person name="Hui Y."/>
            <person name="Parkouda C."/>
            <person name="Dawende C."/>
            <person name="Ametefe E."/>
            <person name="Jespersen L."/>
            <person name="Nielsen D.S."/>
        </authorList>
    </citation>
    <scope>NUCLEOTIDE SEQUENCE</scope>
    <source>
        <strain evidence="10">PRO56</strain>
    </source>
</reference>
<evidence type="ECO:0000313" key="11">
    <source>
        <dbReference type="Proteomes" id="UP000032247"/>
    </source>
</evidence>
<dbReference type="Pfam" id="PF07690">
    <property type="entry name" value="MFS_1"/>
    <property type="match status" value="1"/>
</dbReference>
<evidence type="ECO:0000256" key="1">
    <source>
        <dbReference type="ARBA" id="ARBA00004651"/>
    </source>
</evidence>
<feature type="transmembrane region" description="Helical" evidence="7">
    <location>
        <begin position="71"/>
        <end position="89"/>
    </location>
</feature>
<feature type="transmembrane region" description="Helical" evidence="7">
    <location>
        <begin position="274"/>
        <end position="290"/>
    </location>
</feature>
<evidence type="ECO:0000256" key="2">
    <source>
        <dbReference type="ARBA" id="ARBA00022448"/>
    </source>
</evidence>
<dbReference type="EMBL" id="CP120576">
    <property type="protein sequence ID" value="WEY86196.1"/>
    <property type="molecule type" value="Genomic_DNA"/>
</dbReference>
<keyword evidence="3" id="KW-1003">Cell membrane</keyword>
<dbReference type="PATRIC" id="fig|1423.173.peg.582"/>
<evidence type="ECO:0000256" key="4">
    <source>
        <dbReference type="ARBA" id="ARBA00022692"/>
    </source>
</evidence>
<keyword evidence="5 7" id="KW-1133">Transmembrane helix</keyword>
<evidence type="ECO:0000256" key="7">
    <source>
        <dbReference type="SAM" id="Phobius"/>
    </source>
</evidence>